<evidence type="ECO:0000256" key="4">
    <source>
        <dbReference type="ARBA" id="ARBA00022448"/>
    </source>
</evidence>
<dbReference type="GO" id="GO:0017119">
    <property type="term" value="C:Golgi transport complex"/>
    <property type="evidence" value="ECO:0007669"/>
    <property type="project" value="InterPro"/>
</dbReference>
<evidence type="ECO:0000313" key="9">
    <source>
        <dbReference type="EMBL" id="VDL62580.1"/>
    </source>
</evidence>
<comment type="similarity">
    <text evidence="2">Belongs to the COG7 family.</text>
</comment>
<keyword evidence="7" id="KW-0472">Membrane</keyword>
<evidence type="ECO:0000256" key="6">
    <source>
        <dbReference type="ARBA" id="ARBA00023034"/>
    </source>
</evidence>
<evidence type="ECO:0000313" key="11">
    <source>
        <dbReference type="WBParaSite" id="HDID_0001004601-mRNA-1"/>
    </source>
</evidence>
<dbReference type="Gene3D" id="3.40.50.150">
    <property type="entry name" value="Vaccinia Virus protein VP39"/>
    <property type="match status" value="1"/>
</dbReference>
<dbReference type="Pfam" id="PF10191">
    <property type="entry name" value="COG7"/>
    <property type="match status" value="2"/>
</dbReference>
<dbReference type="GO" id="GO:0006890">
    <property type="term" value="P:retrograde vesicle-mediated transport, Golgi to endoplasmic reticulum"/>
    <property type="evidence" value="ECO:0007669"/>
    <property type="project" value="TreeGrafter"/>
</dbReference>
<dbReference type="PANTHER" id="PTHR21443">
    <property type="entry name" value="CONSERVED OLIGOMERIC GOLGI COMPLEX COMPONENT 7"/>
    <property type="match status" value="1"/>
</dbReference>
<evidence type="ECO:0000256" key="1">
    <source>
        <dbReference type="ARBA" id="ARBA00004395"/>
    </source>
</evidence>
<keyword evidence="4" id="KW-0813">Transport</keyword>
<dbReference type="Proteomes" id="UP000274504">
    <property type="component" value="Unassembled WGS sequence"/>
</dbReference>
<keyword evidence="5" id="KW-0653">Protein transport</keyword>
<evidence type="ECO:0000256" key="2">
    <source>
        <dbReference type="ARBA" id="ARBA00005831"/>
    </source>
</evidence>
<name>A0A158QG68_HYMDI</name>
<dbReference type="AlphaFoldDB" id="A0A158QG68"/>
<evidence type="ECO:0000313" key="10">
    <source>
        <dbReference type="Proteomes" id="UP000274504"/>
    </source>
</evidence>
<evidence type="ECO:0000256" key="8">
    <source>
        <dbReference type="ARBA" id="ARBA00031345"/>
    </source>
</evidence>
<evidence type="ECO:0000256" key="7">
    <source>
        <dbReference type="ARBA" id="ARBA00023136"/>
    </source>
</evidence>
<dbReference type="SUPFAM" id="SSF57667">
    <property type="entry name" value="beta-beta-alpha zinc fingers"/>
    <property type="match status" value="1"/>
</dbReference>
<dbReference type="OrthoDB" id="245173at2759"/>
<dbReference type="GO" id="GO:0006886">
    <property type="term" value="P:intracellular protein transport"/>
    <property type="evidence" value="ECO:0007669"/>
    <property type="project" value="InterPro"/>
</dbReference>
<dbReference type="SUPFAM" id="SSF53335">
    <property type="entry name" value="S-adenosyl-L-methionine-dependent methyltransferases"/>
    <property type="match status" value="1"/>
</dbReference>
<dbReference type="InterPro" id="IPR036236">
    <property type="entry name" value="Znf_C2H2_sf"/>
</dbReference>
<dbReference type="PANTHER" id="PTHR21443:SF0">
    <property type="entry name" value="CONSERVED OLIGOMERIC GOLGI COMPLEX SUBUNIT 7"/>
    <property type="match status" value="1"/>
</dbReference>
<sequence>MYVLFCILHVGEVQTRTMSSFESDSDSCESDADIDEGCAENYKCLLCNNNSSLISEFFEHLSSAHQWNLGEEKRLFEDQFLWITFVNWARKTKPERFSDFYELSGEQRMSFTHPYIEDDDVLMIDVETFLDCPAKEDGKNLEKILKENESLHLQITKCRELISELANRPNLELVQNSNNASHGYGQSKPSIVSTYQPAAFLIDKFFWKGLQNSLSKNLETFIRDKTILNCFNDGGLLSIFAAKSGAKQILIKISDSSETVLSVARANGIENKIEVTSDPQSADVLFFDWMGSLFHKSAQSEIFSLIQSNVGSIFPPIACLQIIGVNVPEALVKSLIPPSSYLGINISPLVEAAYNKVYHGNWLGDFLVEVTREREIAKIDIKKSGELGSLCAEFSLSNIMTKQINGLLIFFHYETEMGEMIISSKCSQFLGQFLILLRKPIDVFEKSIISGNIHIKWSEFIEVHIQDTADDNQEFLVENFDHKAWINKVLRSYSNESNVEGEIPSVMLSLQTMLETANQEVEAIFHEVAQATPRILRDIESVNQQAILLKDHMDSVENDFRKMHIDDNDVIRELERLDCERQRVKKAADALREANRWSMLVNSRQALMEGDANVDQLFQLIVDMDQSLVYMEQMPDYTKRKALVSSTKDRLETLIAPQFMEVLDSIAQSTDPRLVEGLEHMISIFAGMNRSSVAVQYYITWMANHMKEDWEKPCGHSLNSDPTADQEVQRVQIYFREVITFLNDQMQFHLFKDDSQAPLLKALTATLEVVSPQIYQTLLAESVSSSIRLNRCGELFKYNDDTLLLNDLQLTSDQLTKRLDDLLNSAVVQTKGIALPSLVDAIHQATESLVKQWSNTLDTFANHLIEQDREMKYEQACGMNTSLSLVAATGAFARKVTDFVKKFDRKLLVVFQNAERQDKTCSNVNCPFHSLLLPLIGEAQPCANWSILLAFAPQNDWLKAPVSDASEPITPIEVLLHRLADLCKDAVIMAQKVALTPVNDILTAVPKMSVWASQPASGEATLPDLAYLPQEYITQLGQYIFNLPQHLLPFMDTNEDTNSAINVDQGVSLVHCLRLTDSCKPEDQITSVTPGTRSMLASCTTVEPASSATITAWLDWLLSGQVAEAFVRAVLEIPSPLHASGNGGKSIPGLSTHGAKQLVTDLDYFLGLLEELGLPQPGDLTCLRDLVKASPEEFKNLSVDKSPKLVAGACSTAAACEAERKLAGYECMREWYMDWRCVECCQGELCNYYATLSSTKLGSGIWTSTMCILLLYFLMTDV</sequence>
<evidence type="ECO:0000256" key="3">
    <source>
        <dbReference type="ARBA" id="ARBA00020984"/>
    </source>
</evidence>
<dbReference type="InterPro" id="IPR029063">
    <property type="entry name" value="SAM-dependent_MTases_sf"/>
</dbReference>
<accession>A0A158QG68</accession>
<protein>
    <recommendedName>
        <fullName evidence="3">Conserved oligomeric Golgi complex subunit 7</fullName>
    </recommendedName>
    <alternativeName>
        <fullName evidence="8">Component of oligomeric Golgi complex 7</fullName>
    </alternativeName>
</protein>
<dbReference type="GO" id="GO:0000139">
    <property type="term" value="C:Golgi membrane"/>
    <property type="evidence" value="ECO:0007669"/>
    <property type="project" value="UniProtKB-SubCell"/>
</dbReference>
<dbReference type="CDD" id="cd23599">
    <property type="entry name" value="TFP_LU_ECD_Cold"/>
    <property type="match status" value="1"/>
</dbReference>
<dbReference type="STRING" id="6216.A0A158QG68"/>
<dbReference type="InterPro" id="IPR019335">
    <property type="entry name" value="COG7"/>
</dbReference>
<evidence type="ECO:0000256" key="5">
    <source>
        <dbReference type="ARBA" id="ARBA00022927"/>
    </source>
</evidence>
<comment type="subcellular location">
    <subcellularLocation>
        <location evidence="1">Golgi apparatus membrane</location>
        <topology evidence="1">Peripheral membrane protein</topology>
    </subcellularLocation>
</comment>
<reference evidence="9 10" key="2">
    <citation type="submission" date="2018-11" db="EMBL/GenBank/DDBJ databases">
        <authorList>
            <consortium name="Pathogen Informatics"/>
        </authorList>
    </citation>
    <scope>NUCLEOTIDE SEQUENCE [LARGE SCALE GENOMIC DNA]</scope>
</reference>
<dbReference type="WBParaSite" id="HDID_0001004601-mRNA-1">
    <property type="protein sequence ID" value="HDID_0001004601-mRNA-1"/>
    <property type="gene ID" value="HDID_0001004601"/>
</dbReference>
<keyword evidence="6" id="KW-0333">Golgi apparatus</keyword>
<reference evidence="11" key="1">
    <citation type="submission" date="2016-04" db="UniProtKB">
        <authorList>
            <consortium name="WormBaseParasite"/>
        </authorList>
    </citation>
    <scope>IDENTIFICATION</scope>
</reference>
<proteinExistence type="inferred from homology"/>
<dbReference type="GO" id="GO:0007030">
    <property type="term" value="P:Golgi organization"/>
    <property type="evidence" value="ECO:0007669"/>
    <property type="project" value="TreeGrafter"/>
</dbReference>
<dbReference type="EMBL" id="UYSG01011501">
    <property type="protein sequence ID" value="VDL62580.1"/>
    <property type="molecule type" value="Genomic_DNA"/>
</dbReference>
<gene>
    <name evidence="9" type="ORF">HDID_LOCUS10044</name>
</gene>
<organism evidence="11">
    <name type="scientific">Hymenolepis diminuta</name>
    <name type="common">Rat tapeworm</name>
    <dbReference type="NCBI Taxonomy" id="6216"/>
    <lineage>
        <taxon>Eukaryota</taxon>
        <taxon>Metazoa</taxon>
        <taxon>Spiralia</taxon>
        <taxon>Lophotrochozoa</taxon>
        <taxon>Platyhelminthes</taxon>
        <taxon>Cestoda</taxon>
        <taxon>Eucestoda</taxon>
        <taxon>Cyclophyllidea</taxon>
        <taxon>Hymenolepididae</taxon>
        <taxon>Hymenolepis</taxon>
    </lineage>
</organism>